<dbReference type="Gene3D" id="3.40.50.2000">
    <property type="entry name" value="Glycogen Phosphorylase B"/>
    <property type="match status" value="2"/>
</dbReference>
<evidence type="ECO:0000313" key="3">
    <source>
        <dbReference type="Proteomes" id="UP000248745"/>
    </source>
</evidence>
<dbReference type="OrthoDB" id="9811239at2"/>
<reference evidence="2 3" key="1">
    <citation type="submission" date="2018-06" db="EMBL/GenBank/DDBJ databases">
        <title>Mucibacter soli gen. nov., sp. nov., a new member of the family Chitinophagaceae producing mucin.</title>
        <authorList>
            <person name="Kim M.-K."/>
            <person name="Park S."/>
            <person name="Kim T.-S."/>
            <person name="Joung Y."/>
            <person name="Han J.-H."/>
            <person name="Kim S.B."/>
        </authorList>
    </citation>
    <scope>NUCLEOTIDE SEQUENCE [LARGE SCALE GENOMIC DNA]</scope>
    <source>
        <strain evidence="2 3">R1-15</strain>
    </source>
</reference>
<accession>A0A2W2BD96</accession>
<sequence length="373" mass="42492">MSRKNIAIICVSKGFGGLELNTLKLAEWLRKYGWNVSLMVAKDSEMERNAGSYCDSVFTTDVHGTFGKMKAIRKWLKVFDASVLFTPHNKDIAAISLYKRLVNNRVKQVYQQQMQIGMSKKDLIHTFRYGKIDLWISPLNYLREEAALQTRVPLRKIAVVPLGIEVGRFLNNPVSRTDAREKLSLPQEPKMIGVLGRIDPKKGQDFLIKAIDHLRNNPSQNYHLLIMGAITPNEGDHYLKSLYQLVADNNLTDRVHFRESTSDVELFYSAIDVFGMPSHGETFGMVTIEAMASRKPVVGTNRCGTKEILQDGKLGYLYEYENMDDFTQKLAALEHNAHLPEMLEAARIEVIQKYTSEIMCRGLDEVMTKLIEK</sequence>
<dbReference type="EMBL" id="QKTW01000009">
    <property type="protein sequence ID" value="PZF73837.1"/>
    <property type="molecule type" value="Genomic_DNA"/>
</dbReference>
<dbReference type="PANTHER" id="PTHR45947">
    <property type="entry name" value="SULFOQUINOVOSYL TRANSFERASE SQD2"/>
    <property type="match status" value="1"/>
</dbReference>
<protein>
    <recommendedName>
        <fullName evidence="1">Glycosyl transferase family 1 domain-containing protein</fullName>
    </recommendedName>
</protein>
<dbReference type="AlphaFoldDB" id="A0A2W2BD96"/>
<dbReference type="SUPFAM" id="SSF53756">
    <property type="entry name" value="UDP-Glycosyltransferase/glycogen phosphorylase"/>
    <property type="match status" value="1"/>
</dbReference>
<dbReference type="InterPro" id="IPR050194">
    <property type="entry name" value="Glycosyltransferase_grp1"/>
</dbReference>
<evidence type="ECO:0000259" key="1">
    <source>
        <dbReference type="Pfam" id="PF00534"/>
    </source>
</evidence>
<dbReference type="PANTHER" id="PTHR45947:SF3">
    <property type="entry name" value="SULFOQUINOVOSYL TRANSFERASE SQD2"/>
    <property type="match status" value="1"/>
</dbReference>
<dbReference type="GO" id="GO:0016757">
    <property type="term" value="F:glycosyltransferase activity"/>
    <property type="evidence" value="ECO:0007669"/>
    <property type="project" value="InterPro"/>
</dbReference>
<name>A0A2W2BD96_9BACT</name>
<keyword evidence="3" id="KW-1185">Reference proteome</keyword>
<organism evidence="2 3">
    <name type="scientific">Taibaiella soli</name>
    <dbReference type="NCBI Taxonomy" id="1649169"/>
    <lineage>
        <taxon>Bacteria</taxon>
        <taxon>Pseudomonadati</taxon>
        <taxon>Bacteroidota</taxon>
        <taxon>Chitinophagia</taxon>
        <taxon>Chitinophagales</taxon>
        <taxon>Chitinophagaceae</taxon>
        <taxon>Taibaiella</taxon>
    </lineage>
</organism>
<dbReference type="RefSeq" id="WP_110997934.1">
    <property type="nucleotide sequence ID" value="NZ_QKTW01000009.1"/>
</dbReference>
<dbReference type="InterPro" id="IPR001296">
    <property type="entry name" value="Glyco_trans_1"/>
</dbReference>
<dbReference type="Pfam" id="PF00534">
    <property type="entry name" value="Glycos_transf_1"/>
    <property type="match status" value="1"/>
</dbReference>
<feature type="domain" description="Glycosyl transferase family 1" evidence="1">
    <location>
        <begin position="176"/>
        <end position="344"/>
    </location>
</feature>
<comment type="caution">
    <text evidence="2">The sequence shown here is derived from an EMBL/GenBank/DDBJ whole genome shotgun (WGS) entry which is preliminary data.</text>
</comment>
<gene>
    <name evidence="2" type="ORF">DN068_05700</name>
</gene>
<proteinExistence type="predicted"/>
<dbReference type="Proteomes" id="UP000248745">
    <property type="component" value="Unassembled WGS sequence"/>
</dbReference>
<evidence type="ECO:0000313" key="2">
    <source>
        <dbReference type="EMBL" id="PZF73837.1"/>
    </source>
</evidence>
<dbReference type="CDD" id="cd03801">
    <property type="entry name" value="GT4_PimA-like"/>
    <property type="match status" value="1"/>
</dbReference>